<evidence type="ECO:0000256" key="17">
    <source>
        <dbReference type="ARBA" id="ARBA00048945"/>
    </source>
</evidence>
<feature type="domain" description="Nudix hydrolase" evidence="18">
    <location>
        <begin position="16"/>
        <end position="162"/>
    </location>
</feature>
<dbReference type="InterPro" id="IPR020084">
    <property type="entry name" value="NUDIX_hydrolase_CS"/>
</dbReference>
<dbReference type="PANTHER" id="PTHR31699:SF1">
    <property type="entry name" value="U8 SNORNA-DECAPPING ENZYME"/>
    <property type="match status" value="1"/>
</dbReference>
<dbReference type="Proteomes" id="UP000515135">
    <property type="component" value="Unplaced"/>
</dbReference>
<evidence type="ECO:0000256" key="12">
    <source>
        <dbReference type="ARBA" id="ARBA00041656"/>
    </source>
</evidence>
<keyword evidence="4" id="KW-0378">Hydrolase</keyword>
<comment type="catalytic activity">
    <reaction evidence="15">
        <text>a 5'-end (N(7)-methyl 5'-triphosphoguanosine)-ribonucleoside in mRNA + H2O = N(7)-methyl-GDP + a 5'-end phospho-ribonucleoside in mRNA + 2 H(+)</text>
        <dbReference type="Rhea" id="RHEA:67484"/>
        <dbReference type="Rhea" id="RHEA-COMP:15692"/>
        <dbReference type="Rhea" id="RHEA-COMP:17167"/>
        <dbReference type="ChEBI" id="CHEBI:15377"/>
        <dbReference type="ChEBI" id="CHEBI:15378"/>
        <dbReference type="ChEBI" id="CHEBI:63714"/>
        <dbReference type="ChEBI" id="CHEBI:138282"/>
        <dbReference type="ChEBI" id="CHEBI:156461"/>
        <dbReference type="EC" id="3.6.1.62"/>
    </reaction>
    <physiologicalReaction direction="left-to-right" evidence="15">
        <dbReference type="Rhea" id="RHEA:67485"/>
    </physiologicalReaction>
</comment>
<dbReference type="KEGG" id="bbel:109477070"/>
<gene>
    <name evidence="20" type="primary">LOC109477070</name>
</gene>
<evidence type="ECO:0000259" key="18">
    <source>
        <dbReference type="PROSITE" id="PS51462"/>
    </source>
</evidence>
<dbReference type="AlphaFoldDB" id="A0A6P4ZI10"/>
<dbReference type="PROSITE" id="PS00893">
    <property type="entry name" value="NUDIX_BOX"/>
    <property type="match status" value="1"/>
</dbReference>
<evidence type="ECO:0000256" key="14">
    <source>
        <dbReference type="ARBA" id="ARBA00043162"/>
    </source>
</evidence>
<dbReference type="PROSITE" id="PS51462">
    <property type="entry name" value="NUDIX"/>
    <property type="match status" value="1"/>
</dbReference>
<dbReference type="EC" id="3.6.1.64" evidence="9"/>
<sequence>MARRAVPRFEAVKLTRYKHACHAMFHAPNEDKLFGRIPMRHTVLMQMRFDGRFGFPGGFVNLEEGLEAGLNRELEEEIGLDVRILGITEGDWAVTEVHDEQNFVSHFYIKKVTPEQIRQIETAATTAKDHGLESLGLVRVPVYTLPRDKVGGLPAFLSNTFIGTAREELLMGLEQEGILSHAEIQKALKASTTRRH</sequence>
<evidence type="ECO:0000256" key="1">
    <source>
        <dbReference type="ARBA" id="ARBA00001941"/>
    </source>
</evidence>
<dbReference type="PANTHER" id="PTHR31699">
    <property type="entry name" value="NUDIX T16 FAMILY MEMBER"/>
    <property type="match status" value="1"/>
</dbReference>
<evidence type="ECO:0000256" key="8">
    <source>
        <dbReference type="ARBA" id="ARBA00038173"/>
    </source>
</evidence>
<evidence type="ECO:0000256" key="7">
    <source>
        <dbReference type="ARBA" id="ARBA00023242"/>
    </source>
</evidence>
<dbReference type="InterPro" id="IPR015797">
    <property type="entry name" value="NUDIX_hydrolase-like_dom_sf"/>
</dbReference>
<dbReference type="CDD" id="cd18869">
    <property type="entry name" value="NUDIX_U8_SnoRNA_DE_Nudt16"/>
    <property type="match status" value="1"/>
</dbReference>
<dbReference type="SUPFAM" id="SSF55811">
    <property type="entry name" value="Nudix"/>
    <property type="match status" value="1"/>
</dbReference>
<evidence type="ECO:0000256" key="5">
    <source>
        <dbReference type="ARBA" id="ARBA00022884"/>
    </source>
</evidence>
<comment type="similarity">
    <text evidence="8">Belongs to the Nudix hydrolase family. NUDT16 subfamily.</text>
</comment>
<comment type="cofactor">
    <cofactor evidence="1">
        <name>Co(2+)</name>
        <dbReference type="ChEBI" id="CHEBI:48828"/>
    </cofactor>
</comment>
<evidence type="ECO:0000256" key="11">
    <source>
        <dbReference type="ARBA" id="ARBA00041450"/>
    </source>
</evidence>
<keyword evidence="6" id="KW-0546">Nucleotide metabolism</keyword>
<evidence type="ECO:0000256" key="10">
    <source>
        <dbReference type="ARBA" id="ARBA00039871"/>
    </source>
</evidence>
<dbReference type="GO" id="GO:0005730">
    <property type="term" value="C:nucleolus"/>
    <property type="evidence" value="ECO:0007669"/>
    <property type="project" value="UniProtKB-SubCell"/>
</dbReference>
<keyword evidence="5" id="KW-0694">RNA-binding</keyword>
<dbReference type="FunFam" id="3.90.79.10:FF:000101">
    <property type="entry name" value="U8 snoRNA-decapping enzyme"/>
    <property type="match status" value="1"/>
</dbReference>
<dbReference type="GO" id="GO:0005654">
    <property type="term" value="C:nucleoplasm"/>
    <property type="evidence" value="ECO:0007669"/>
    <property type="project" value="UniProtKB-SubCell"/>
</dbReference>
<dbReference type="GO" id="GO:1990003">
    <property type="term" value="F:IDP phosphatase activity"/>
    <property type="evidence" value="ECO:0007669"/>
    <property type="project" value="UniProtKB-EC"/>
</dbReference>
<name>A0A6P4ZI10_BRABE</name>
<protein>
    <recommendedName>
        <fullName evidence="10">U8 snoRNA-decapping enzyme</fullName>
        <ecNumber evidence="9">3.6.1.64</ecNumber>
    </recommendedName>
    <alternativeName>
        <fullName evidence="13">IDP phosphatase</fullName>
    </alternativeName>
    <alternativeName>
        <fullName evidence="11">Inosine diphosphate phosphatase</fullName>
    </alternativeName>
    <alternativeName>
        <fullName evidence="12">Nucleoside diphosphate-linked moiety X motif 16</fullName>
    </alternativeName>
    <alternativeName>
        <fullName evidence="14">m7GpppN-mRNA hydrolase</fullName>
    </alternativeName>
</protein>
<dbReference type="GO" id="GO:0016077">
    <property type="term" value="P:sno(s)RNA catabolic process"/>
    <property type="evidence" value="ECO:0007669"/>
    <property type="project" value="TreeGrafter"/>
</dbReference>
<evidence type="ECO:0000256" key="16">
    <source>
        <dbReference type="ARBA" id="ARBA00047875"/>
    </source>
</evidence>
<evidence type="ECO:0000256" key="2">
    <source>
        <dbReference type="ARBA" id="ARBA00004604"/>
    </source>
</evidence>
<dbReference type="GO" id="GO:0006402">
    <property type="term" value="P:mRNA catabolic process"/>
    <property type="evidence" value="ECO:0007669"/>
    <property type="project" value="TreeGrafter"/>
</dbReference>
<dbReference type="Pfam" id="PF22327">
    <property type="entry name" value="Nudt16-like"/>
    <property type="match status" value="1"/>
</dbReference>
<evidence type="ECO:0000256" key="3">
    <source>
        <dbReference type="ARBA" id="ARBA00004642"/>
    </source>
</evidence>
<reference evidence="20" key="1">
    <citation type="submission" date="2025-08" db="UniProtKB">
        <authorList>
            <consortium name="RefSeq"/>
        </authorList>
    </citation>
    <scope>IDENTIFICATION</scope>
    <source>
        <tissue evidence="20">Gonad</tissue>
    </source>
</reference>
<dbReference type="Gene3D" id="3.90.79.10">
    <property type="entry name" value="Nucleoside Triphosphate Pyrophosphohydrolase"/>
    <property type="match status" value="1"/>
</dbReference>
<evidence type="ECO:0000313" key="19">
    <source>
        <dbReference type="Proteomes" id="UP000515135"/>
    </source>
</evidence>
<comment type="catalytic activity">
    <reaction evidence="17">
        <text>dIDP + H2O = dIMP + phosphate + H(+)</text>
        <dbReference type="Rhea" id="RHEA:35211"/>
        <dbReference type="ChEBI" id="CHEBI:15377"/>
        <dbReference type="ChEBI" id="CHEBI:15378"/>
        <dbReference type="ChEBI" id="CHEBI:43474"/>
        <dbReference type="ChEBI" id="CHEBI:61194"/>
        <dbReference type="ChEBI" id="CHEBI:62286"/>
        <dbReference type="EC" id="3.6.1.64"/>
    </reaction>
    <physiologicalReaction direction="left-to-right" evidence="17">
        <dbReference type="Rhea" id="RHEA:35212"/>
    </physiologicalReaction>
</comment>
<dbReference type="RefSeq" id="XP_019633669.1">
    <property type="nucleotide sequence ID" value="XM_019778110.1"/>
</dbReference>
<evidence type="ECO:0000313" key="20">
    <source>
        <dbReference type="RefSeq" id="XP_019633669.1"/>
    </source>
</evidence>
<dbReference type="GO" id="GO:0030515">
    <property type="term" value="F:snoRNA binding"/>
    <property type="evidence" value="ECO:0007669"/>
    <property type="project" value="TreeGrafter"/>
</dbReference>
<dbReference type="GeneID" id="109477070"/>
<dbReference type="InterPro" id="IPR000086">
    <property type="entry name" value="NUDIX_hydrolase_dom"/>
</dbReference>
<comment type="catalytic activity">
    <reaction evidence="16">
        <text>IDP + H2O = IMP + phosphate + H(+)</text>
        <dbReference type="Rhea" id="RHEA:35207"/>
        <dbReference type="ChEBI" id="CHEBI:15377"/>
        <dbReference type="ChEBI" id="CHEBI:15378"/>
        <dbReference type="ChEBI" id="CHEBI:43474"/>
        <dbReference type="ChEBI" id="CHEBI:58053"/>
        <dbReference type="ChEBI" id="CHEBI:58280"/>
        <dbReference type="EC" id="3.6.1.64"/>
    </reaction>
    <physiologicalReaction direction="left-to-right" evidence="16">
        <dbReference type="Rhea" id="RHEA:35208"/>
    </physiologicalReaction>
</comment>
<evidence type="ECO:0000256" key="4">
    <source>
        <dbReference type="ARBA" id="ARBA00022801"/>
    </source>
</evidence>
<keyword evidence="7" id="KW-0539">Nucleus</keyword>
<keyword evidence="19" id="KW-1185">Reference proteome</keyword>
<dbReference type="GO" id="GO:0140933">
    <property type="term" value="F:5'-(N(7)-methylguanosine 5'-triphospho)-[mRNA] hydrolase activity"/>
    <property type="evidence" value="ECO:0007669"/>
    <property type="project" value="UniProtKB-EC"/>
</dbReference>
<evidence type="ECO:0000256" key="15">
    <source>
        <dbReference type="ARBA" id="ARBA00047661"/>
    </source>
</evidence>
<dbReference type="OrthoDB" id="5950381at2759"/>
<accession>A0A6P4ZI10</accession>
<dbReference type="GO" id="GO:0009117">
    <property type="term" value="P:nucleotide metabolic process"/>
    <property type="evidence" value="ECO:0007669"/>
    <property type="project" value="UniProtKB-KW"/>
</dbReference>
<proteinExistence type="inferred from homology"/>
<evidence type="ECO:0000256" key="13">
    <source>
        <dbReference type="ARBA" id="ARBA00042015"/>
    </source>
</evidence>
<dbReference type="InterPro" id="IPR054754">
    <property type="entry name" value="NudT16"/>
</dbReference>
<comment type="subcellular location">
    <subcellularLocation>
        <location evidence="2">Nucleus</location>
        <location evidence="2">Nucleolus</location>
    </subcellularLocation>
    <subcellularLocation>
        <location evidence="3">Nucleus</location>
        <location evidence="3">Nucleoplasm</location>
    </subcellularLocation>
</comment>
<evidence type="ECO:0000256" key="6">
    <source>
        <dbReference type="ARBA" id="ARBA00023080"/>
    </source>
</evidence>
<dbReference type="GO" id="GO:1990174">
    <property type="term" value="F:phosphodiesterase decapping endonuclease activity"/>
    <property type="evidence" value="ECO:0007669"/>
    <property type="project" value="TreeGrafter"/>
</dbReference>
<organism evidence="19 20">
    <name type="scientific">Branchiostoma belcheri</name>
    <name type="common">Amphioxus</name>
    <dbReference type="NCBI Taxonomy" id="7741"/>
    <lineage>
        <taxon>Eukaryota</taxon>
        <taxon>Metazoa</taxon>
        <taxon>Chordata</taxon>
        <taxon>Cephalochordata</taxon>
        <taxon>Leptocardii</taxon>
        <taxon>Amphioxiformes</taxon>
        <taxon>Branchiostomatidae</taxon>
        <taxon>Branchiostoma</taxon>
    </lineage>
</organism>
<evidence type="ECO:0000256" key="9">
    <source>
        <dbReference type="ARBA" id="ARBA00038899"/>
    </source>
</evidence>